<keyword evidence="5 9" id="KW-0547">Nucleotide-binding</keyword>
<keyword evidence="4 9" id="KW-0808">Transferase</keyword>
<evidence type="ECO:0000256" key="4">
    <source>
        <dbReference type="ARBA" id="ARBA00022679"/>
    </source>
</evidence>
<dbReference type="GO" id="GO:0050515">
    <property type="term" value="F:4-(cytidine 5'-diphospho)-2-C-methyl-D-erythritol kinase activity"/>
    <property type="evidence" value="ECO:0007669"/>
    <property type="project" value="UniProtKB-UniRule"/>
</dbReference>
<dbReference type="Pfam" id="PF00288">
    <property type="entry name" value="GHMP_kinases_N"/>
    <property type="match status" value="1"/>
</dbReference>
<dbReference type="EMBL" id="FQXH01000016">
    <property type="protein sequence ID" value="SHH32657.1"/>
    <property type="molecule type" value="Genomic_DNA"/>
</dbReference>
<dbReference type="Proteomes" id="UP000242520">
    <property type="component" value="Unassembled WGS sequence"/>
</dbReference>
<evidence type="ECO:0000256" key="1">
    <source>
        <dbReference type="ARBA" id="ARBA00009684"/>
    </source>
</evidence>
<evidence type="ECO:0000256" key="3">
    <source>
        <dbReference type="ARBA" id="ARBA00017473"/>
    </source>
</evidence>
<evidence type="ECO:0000256" key="9">
    <source>
        <dbReference type="HAMAP-Rule" id="MF_00061"/>
    </source>
</evidence>
<evidence type="ECO:0000259" key="10">
    <source>
        <dbReference type="Pfam" id="PF00288"/>
    </source>
</evidence>
<dbReference type="InterPro" id="IPR036554">
    <property type="entry name" value="GHMP_kinase_C_sf"/>
</dbReference>
<dbReference type="RefSeq" id="WP_072725363.1">
    <property type="nucleotide sequence ID" value="NZ_FQXH01000016.1"/>
</dbReference>
<dbReference type="InterPro" id="IPR020568">
    <property type="entry name" value="Ribosomal_Su5_D2-typ_SF"/>
</dbReference>
<dbReference type="SUPFAM" id="SSF55060">
    <property type="entry name" value="GHMP Kinase, C-terminal domain"/>
    <property type="match status" value="1"/>
</dbReference>
<dbReference type="InterPro" id="IPR006204">
    <property type="entry name" value="GHMP_kinase_N_dom"/>
</dbReference>
<evidence type="ECO:0000313" key="13">
    <source>
        <dbReference type="Proteomes" id="UP000242520"/>
    </source>
</evidence>
<dbReference type="STRING" id="1123350.SAMN02744040_01613"/>
<feature type="binding site" evidence="9">
    <location>
        <begin position="93"/>
        <end position="103"/>
    </location>
    <ligand>
        <name>ATP</name>
        <dbReference type="ChEBI" id="CHEBI:30616"/>
    </ligand>
</feature>
<feature type="domain" description="GHMP kinase N-terminal" evidence="10">
    <location>
        <begin position="65"/>
        <end position="143"/>
    </location>
</feature>
<dbReference type="InterPro" id="IPR004424">
    <property type="entry name" value="IspE"/>
</dbReference>
<dbReference type="GO" id="GO:0019288">
    <property type="term" value="P:isopentenyl diphosphate biosynthetic process, methylerythritol 4-phosphate pathway"/>
    <property type="evidence" value="ECO:0007669"/>
    <property type="project" value="UniProtKB-UniRule"/>
</dbReference>
<dbReference type="Pfam" id="PF08544">
    <property type="entry name" value="GHMP_kinases_C"/>
    <property type="match status" value="1"/>
</dbReference>
<dbReference type="PANTHER" id="PTHR43527">
    <property type="entry name" value="4-DIPHOSPHOCYTIDYL-2-C-METHYL-D-ERYTHRITOL KINASE, CHLOROPLASTIC"/>
    <property type="match status" value="1"/>
</dbReference>
<dbReference type="GO" id="GO:0005524">
    <property type="term" value="F:ATP binding"/>
    <property type="evidence" value="ECO:0007669"/>
    <property type="project" value="UniProtKB-UniRule"/>
</dbReference>
<comment type="function">
    <text evidence="9">Catalyzes the phosphorylation of the position 2 hydroxy group of 4-diphosphocytidyl-2C-methyl-D-erythritol.</text>
</comment>
<sequence length="289" mass="32056">MVLKLKCRAKINLAIDVLGKREDNYHLVEMIMQTIDLYDCVSIEEINSGIVIESENPDVPLDSKNIAYKAAKLIKDKFNIDKGIKIKIEKNIPVAAGLAGGSANAGAVLVGLNELWDLKLGKYEIMDMGLNLGADVPFCIMGGAALACGIGEKLTRINGLDNVYILICKPDIFVSTAWVYNNLDISKLNKRPNIKFLLNCLDKKDIYNLSNNMVNVLESVTESNYPQIKDIKKKMIEYKALGSMMSGSGPTVFGIFDDFDCAKHAKENLEKLYKQTYLVKTYKGGIEVE</sequence>
<feature type="active site" evidence="9">
    <location>
        <position position="135"/>
    </location>
</feature>
<dbReference type="HAMAP" id="MF_00061">
    <property type="entry name" value="IspE"/>
    <property type="match status" value="1"/>
</dbReference>
<dbReference type="InterPro" id="IPR013750">
    <property type="entry name" value="GHMP_kinase_C_dom"/>
</dbReference>
<feature type="active site" evidence="9">
    <location>
        <position position="10"/>
    </location>
</feature>
<proteinExistence type="inferred from homology"/>
<keyword evidence="6 9" id="KW-0418">Kinase</keyword>
<evidence type="ECO:0000259" key="11">
    <source>
        <dbReference type="Pfam" id="PF08544"/>
    </source>
</evidence>
<gene>
    <name evidence="9" type="primary">ispE</name>
    <name evidence="12" type="ORF">SAMN02744040_01613</name>
</gene>
<dbReference type="SUPFAM" id="SSF54211">
    <property type="entry name" value="Ribosomal protein S5 domain 2-like"/>
    <property type="match status" value="1"/>
</dbReference>
<protein>
    <recommendedName>
        <fullName evidence="3 9">4-diphosphocytidyl-2-C-methyl-D-erythritol kinase</fullName>
        <shortName evidence="9">CMK</shortName>
        <ecNumber evidence="2 9">2.7.1.148</ecNumber>
    </recommendedName>
    <alternativeName>
        <fullName evidence="8 9">4-(cytidine-5'-diphospho)-2-C-methyl-D-erythritol kinase</fullName>
    </alternativeName>
</protein>
<comment type="catalytic activity">
    <reaction evidence="9">
        <text>4-CDP-2-C-methyl-D-erythritol + ATP = 4-CDP-2-C-methyl-D-erythritol 2-phosphate + ADP + H(+)</text>
        <dbReference type="Rhea" id="RHEA:18437"/>
        <dbReference type="ChEBI" id="CHEBI:15378"/>
        <dbReference type="ChEBI" id="CHEBI:30616"/>
        <dbReference type="ChEBI" id="CHEBI:57823"/>
        <dbReference type="ChEBI" id="CHEBI:57919"/>
        <dbReference type="ChEBI" id="CHEBI:456216"/>
        <dbReference type="EC" id="2.7.1.148"/>
    </reaction>
</comment>
<evidence type="ECO:0000256" key="8">
    <source>
        <dbReference type="ARBA" id="ARBA00032554"/>
    </source>
</evidence>
<reference evidence="13" key="1">
    <citation type="submission" date="2016-11" db="EMBL/GenBank/DDBJ databases">
        <authorList>
            <person name="Varghese N."/>
            <person name="Submissions S."/>
        </authorList>
    </citation>
    <scope>NUCLEOTIDE SEQUENCE [LARGE SCALE GENOMIC DNA]</scope>
    <source>
        <strain evidence="13">DSM 15285</strain>
    </source>
</reference>
<evidence type="ECO:0000256" key="6">
    <source>
        <dbReference type="ARBA" id="ARBA00022777"/>
    </source>
</evidence>
<dbReference type="EC" id="2.7.1.148" evidence="2 9"/>
<feature type="domain" description="GHMP kinase C-terminal" evidence="11">
    <location>
        <begin position="202"/>
        <end position="274"/>
    </location>
</feature>
<evidence type="ECO:0000256" key="2">
    <source>
        <dbReference type="ARBA" id="ARBA00012052"/>
    </source>
</evidence>
<dbReference type="NCBIfam" id="TIGR00154">
    <property type="entry name" value="ispE"/>
    <property type="match status" value="1"/>
</dbReference>
<keyword evidence="7 9" id="KW-0067">ATP-binding</keyword>
<keyword evidence="13" id="KW-1185">Reference proteome</keyword>
<dbReference type="UniPathway" id="UPA00056">
    <property type="reaction ID" value="UER00094"/>
</dbReference>
<dbReference type="InterPro" id="IPR014721">
    <property type="entry name" value="Ribsml_uS5_D2-typ_fold_subgr"/>
</dbReference>
<comment type="similarity">
    <text evidence="1 9">Belongs to the GHMP kinase family. IspE subfamily.</text>
</comment>
<dbReference type="PIRSF" id="PIRSF010376">
    <property type="entry name" value="IspE"/>
    <property type="match status" value="1"/>
</dbReference>
<dbReference type="Gene3D" id="3.30.230.10">
    <property type="match status" value="1"/>
</dbReference>
<evidence type="ECO:0000256" key="5">
    <source>
        <dbReference type="ARBA" id="ARBA00022741"/>
    </source>
</evidence>
<dbReference type="OrthoDB" id="9809438at2"/>
<evidence type="ECO:0000256" key="7">
    <source>
        <dbReference type="ARBA" id="ARBA00022840"/>
    </source>
</evidence>
<accession>A0A1M5S251</accession>
<dbReference type="PANTHER" id="PTHR43527:SF2">
    <property type="entry name" value="4-DIPHOSPHOCYTIDYL-2-C-METHYL-D-ERYTHRITOL KINASE, CHLOROPLASTIC"/>
    <property type="match status" value="1"/>
</dbReference>
<comment type="pathway">
    <text evidence="9">Isoprenoid biosynthesis; isopentenyl diphosphate biosynthesis via DXP pathway; isopentenyl diphosphate from 1-deoxy-D-xylulose 5-phosphate: step 3/6.</text>
</comment>
<evidence type="ECO:0000313" key="12">
    <source>
        <dbReference type="EMBL" id="SHH32657.1"/>
    </source>
</evidence>
<dbReference type="AlphaFoldDB" id="A0A1M5S251"/>
<dbReference type="Gene3D" id="3.30.70.890">
    <property type="entry name" value="GHMP kinase, C-terminal domain"/>
    <property type="match status" value="1"/>
</dbReference>
<dbReference type="GO" id="GO:0016114">
    <property type="term" value="P:terpenoid biosynthetic process"/>
    <property type="evidence" value="ECO:0007669"/>
    <property type="project" value="UniProtKB-UniRule"/>
</dbReference>
<keyword evidence="9" id="KW-0414">Isoprene biosynthesis</keyword>
<name>A0A1M5S251_9FIRM</name>
<organism evidence="12 13">
    <name type="scientific">Tepidibacter thalassicus DSM 15285</name>
    <dbReference type="NCBI Taxonomy" id="1123350"/>
    <lineage>
        <taxon>Bacteria</taxon>
        <taxon>Bacillati</taxon>
        <taxon>Bacillota</taxon>
        <taxon>Clostridia</taxon>
        <taxon>Peptostreptococcales</taxon>
        <taxon>Peptostreptococcaceae</taxon>
        <taxon>Tepidibacter</taxon>
    </lineage>
</organism>